<proteinExistence type="inferred from homology"/>
<dbReference type="FunFam" id="3.40.50.12780:FF:000005">
    <property type="entry name" value="Solute carrier family 27 member 6"/>
    <property type="match status" value="1"/>
</dbReference>
<dbReference type="SUPFAM" id="SSF56801">
    <property type="entry name" value="Acetyl-CoA synthetase-like"/>
    <property type="match status" value="1"/>
</dbReference>
<dbReference type="Gene3D" id="3.40.50.12780">
    <property type="entry name" value="N-terminal domain of ligase-like"/>
    <property type="match status" value="1"/>
</dbReference>
<feature type="transmembrane region" description="Helical" evidence="17">
    <location>
        <begin position="34"/>
        <end position="53"/>
    </location>
</feature>
<dbReference type="GO" id="GO:0005324">
    <property type="term" value="F:long-chain fatty acid transmembrane transporter activity"/>
    <property type="evidence" value="ECO:0007669"/>
    <property type="project" value="TreeGrafter"/>
</dbReference>
<comment type="catalytic activity">
    <reaction evidence="16">
        <text>tetracosanoate + ATP + CoA = tetracosanoyl-CoA + AMP + diphosphate</text>
        <dbReference type="Rhea" id="RHEA:33639"/>
        <dbReference type="ChEBI" id="CHEBI:30616"/>
        <dbReference type="ChEBI" id="CHEBI:31014"/>
        <dbReference type="ChEBI" id="CHEBI:33019"/>
        <dbReference type="ChEBI" id="CHEBI:57287"/>
        <dbReference type="ChEBI" id="CHEBI:65052"/>
        <dbReference type="ChEBI" id="CHEBI:456215"/>
    </reaction>
    <physiologicalReaction direction="left-to-right" evidence="16">
        <dbReference type="Rhea" id="RHEA:33640"/>
    </physiologicalReaction>
</comment>
<dbReference type="EMBL" id="GIIL01001818">
    <property type="protein sequence ID" value="NOV45544.1"/>
    <property type="molecule type" value="Transcribed_RNA"/>
</dbReference>
<sequence>MLLDVTEKQKKHVLYSLAAAAVVILYMTGPKISLQSLCLGILVFIVTGGRYKWLYILYRTIPRDIMAGHRFLMLNLLLKKWEYRNMTIVKIFSEVVDQHPDKIAFQFENEKWTFKQVEEYSNQVAAYFKREGFKRGDAIALYMETRPEFVCLWLGLAKVGLVTALINNNLRKEVLIHSVNAANCKAIIVGTELAEALKDVSATADFSSLPVYQYRDASQESLAVQPGWRDLRGALAGMLKGRMVEEISKGNISDKIMYIYTSGTTGMPKAAVISNTRFMFMVIGVNKMLNISSDDIIYDPLPLYHTAGGMVGVGQMLLRGATVTLKKKFSASNFWPDCIKYNCTVAQYIGEMCRYLLAVPRKPEDTSHNVRLIVGNGLRPQIWEDFQRRFNVKQIGEFYGATEGNSNLVNIDSTPGAVGFVPRYAGAFYPVALIKCDEETGEPIRNADGYCTRCQPGETGVLVGKINPKLAANSFSGYADAKASEKKILRDVFRSGDMFFNSGDILVIDLLGYFYFKDRTGDTYRWRGENVATSEVEAVISKIVGLKDCVVYGVEIPNVEGRAGMAAIVDPDQKLDMDSLCKGLLGTLPAYARPLFVRVLNEMPMTGTFKLKKRDLQIENYNVDRIRDIVYYIDATGKYQIVTKALYDDIVNGKVRL</sequence>
<evidence type="ECO:0000259" key="18">
    <source>
        <dbReference type="Pfam" id="PF00501"/>
    </source>
</evidence>
<keyword evidence="7" id="KW-0547">Nucleotide-binding</keyword>
<keyword evidence="6 17" id="KW-0812">Transmembrane</keyword>
<keyword evidence="4" id="KW-1003">Cell membrane</keyword>
<dbReference type="AlphaFoldDB" id="A0A6M2DI32"/>
<reference evidence="20" key="1">
    <citation type="submission" date="2020-03" db="EMBL/GenBank/DDBJ databases">
        <title>Transcriptomic Profiling of the Digestive Tract of the Rat Flea, Xenopsylla cheopis, Following Blood Feeding and Infection with Yersinia pestis.</title>
        <authorList>
            <person name="Bland D.M."/>
            <person name="Martens C.A."/>
            <person name="Virtaneva K."/>
            <person name="Kanakabandi K."/>
            <person name="Long D."/>
            <person name="Rosenke R."/>
            <person name="Saturday G.A."/>
            <person name="Hoyt F.H."/>
            <person name="Bruno D.P."/>
            <person name="Ribeiro J.M.C."/>
            <person name="Hinnebusch J."/>
        </authorList>
    </citation>
    <scope>NUCLEOTIDE SEQUENCE</scope>
</reference>
<evidence type="ECO:0000256" key="12">
    <source>
        <dbReference type="ARBA" id="ARBA00024484"/>
    </source>
</evidence>
<evidence type="ECO:0000256" key="14">
    <source>
        <dbReference type="ARBA" id="ARBA00036527"/>
    </source>
</evidence>
<accession>A0A6M2DI32</accession>
<dbReference type="GO" id="GO:0005524">
    <property type="term" value="F:ATP binding"/>
    <property type="evidence" value="ECO:0007669"/>
    <property type="project" value="UniProtKB-KW"/>
</dbReference>
<evidence type="ECO:0000256" key="5">
    <source>
        <dbReference type="ARBA" id="ARBA00022598"/>
    </source>
</evidence>
<dbReference type="InterPro" id="IPR000873">
    <property type="entry name" value="AMP-dep_synth/lig_dom"/>
</dbReference>
<dbReference type="PANTHER" id="PTHR43107">
    <property type="entry name" value="LONG-CHAIN FATTY ACID TRANSPORT PROTEIN"/>
    <property type="match status" value="1"/>
</dbReference>
<evidence type="ECO:0000256" key="15">
    <source>
        <dbReference type="ARBA" id="ARBA00041297"/>
    </source>
</evidence>
<evidence type="ECO:0000256" key="11">
    <source>
        <dbReference type="ARBA" id="ARBA00023136"/>
    </source>
</evidence>
<feature type="domain" description="AMP-binding enzyme C-terminal" evidence="19">
    <location>
        <begin position="535"/>
        <end position="610"/>
    </location>
</feature>
<evidence type="ECO:0000259" key="19">
    <source>
        <dbReference type="Pfam" id="PF13193"/>
    </source>
</evidence>
<name>A0A6M2DI32_XENCH</name>
<comment type="similarity">
    <text evidence="2">Belongs to the ATP-dependent AMP-binding enzyme family.</text>
</comment>
<dbReference type="NCBIfam" id="NF006134">
    <property type="entry name" value="PRK08279.1"/>
    <property type="match status" value="1"/>
</dbReference>
<evidence type="ECO:0000256" key="8">
    <source>
        <dbReference type="ARBA" id="ARBA00022832"/>
    </source>
</evidence>
<evidence type="ECO:0000256" key="1">
    <source>
        <dbReference type="ARBA" id="ARBA00004651"/>
    </source>
</evidence>
<evidence type="ECO:0000256" key="4">
    <source>
        <dbReference type="ARBA" id="ARBA00022475"/>
    </source>
</evidence>
<evidence type="ECO:0000256" key="7">
    <source>
        <dbReference type="ARBA" id="ARBA00022741"/>
    </source>
</evidence>
<keyword evidence="5" id="KW-0436">Ligase</keyword>
<dbReference type="Gene3D" id="3.30.300.30">
    <property type="match status" value="1"/>
</dbReference>
<keyword evidence="10 17" id="KW-1133">Transmembrane helix</keyword>
<dbReference type="InterPro" id="IPR042099">
    <property type="entry name" value="ANL_N_sf"/>
</dbReference>
<evidence type="ECO:0000256" key="6">
    <source>
        <dbReference type="ARBA" id="ARBA00022692"/>
    </source>
</evidence>
<feature type="transmembrane region" description="Helical" evidence="17">
    <location>
        <begin position="149"/>
        <end position="166"/>
    </location>
</feature>
<dbReference type="InterPro" id="IPR025110">
    <property type="entry name" value="AMP-bd_C"/>
</dbReference>
<comment type="subcellular location">
    <subcellularLocation>
        <location evidence="1">Cell membrane</location>
        <topology evidence="1">Multi-pass membrane protein</topology>
    </subcellularLocation>
</comment>
<evidence type="ECO:0000256" key="13">
    <source>
        <dbReference type="ARBA" id="ARBA00026121"/>
    </source>
</evidence>
<keyword evidence="8" id="KW-0276">Fatty acid metabolism</keyword>
<evidence type="ECO:0000256" key="3">
    <source>
        <dbReference type="ARBA" id="ARBA00022448"/>
    </source>
</evidence>
<dbReference type="GO" id="GO:0005886">
    <property type="term" value="C:plasma membrane"/>
    <property type="evidence" value="ECO:0007669"/>
    <property type="project" value="UniProtKB-SubCell"/>
</dbReference>
<evidence type="ECO:0000256" key="9">
    <source>
        <dbReference type="ARBA" id="ARBA00022840"/>
    </source>
</evidence>
<dbReference type="FunFam" id="3.30.300.30:FF:000002">
    <property type="entry name" value="Long-chain fatty acid transport protein 1"/>
    <property type="match status" value="1"/>
</dbReference>
<dbReference type="Pfam" id="PF00501">
    <property type="entry name" value="AMP-binding"/>
    <property type="match status" value="1"/>
</dbReference>
<dbReference type="Pfam" id="PF13193">
    <property type="entry name" value="AMP-binding_C"/>
    <property type="match status" value="1"/>
</dbReference>
<dbReference type="GO" id="GO:0004467">
    <property type="term" value="F:long-chain fatty acid-CoA ligase activity"/>
    <property type="evidence" value="ECO:0007669"/>
    <property type="project" value="UniProtKB-EC"/>
</dbReference>
<evidence type="ECO:0000256" key="16">
    <source>
        <dbReference type="ARBA" id="ARBA00048666"/>
    </source>
</evidence>
<evidence type="ECO:0000313" key="20">
    <source>
        <dbReference type="EMBL" id="NOV45544.1"/>
    </source>
</evidence>
<dbReference type="PANTHER" id="PTHR43107:SF15">
    <property type="entry name" value="FATTY ACID TRANSPORT PROTEIN 3, ISOFORM A"/>
    <property type="match status" value="1"/>
</dbReference>
<keyword evidence="9" id="KW-0067">ATP-binding</keyword>
<comment type="catalytic activity">
    <reaction evidence="12">
        <text>a long-chain fatty acid + ATP + CoA = a long-chain fatty acyl-CoA + AMP + diphosphate</text>
        <dbReference type="Rhea" id="RHEA:15421"/>
        <dbReference type="ChEBI" id="CHEBI:30616"/>
        <dbReference type="ChEBI" id="CHEBI:33019"/>
        <dbReference type="ChEBI" id="CHEBI:57287"/>
        <dbReference type="ChEBI" id="CHEBI:57560"/>
        <dbReference type="ChEBI" id="CHEBI:83139"/>
        <dbReference type="ChEBI" id="CHEBI:456215"/>
        <dbReference type="EC" id="6.2.1.3"/>
    </reaction>
    <physiologicalReaction direction="left-to-right" evidence="12">
        <dbReference type="Rhea" id="RHEA:15422"/>
    </physiologicalReaction>
</comment>
<comment type="catalytic activity">
    <reaction evidence="14">
        <text>a very long-chain fatty acid + ATP + CoA = a very long-chain fatty acyl-CoA + AMP + diphosphate</text>
        <dbReference type="Rhea" id="RHEA:54536"/>
        <dbReference type="ChEBI" id="CHEBI:30616"/>
        <dbReference type="ChEBI" id="CHEBI:33019"/>
        <dbReference type="ChEBI" id="CHEBI:57287"/>
        <dbReference type="ChEBI" id="CHEBI:58950"/>
        <dbReference type="ChEBI" id="CHEBI:138261"/>
        <dbReference type="ChEBI" id="CHEBI:456215"/>
    </reaction>
    <physiologicalReaction direction="left-to-right" evidence="14">
        <dbReference type="Rhea" id="RHEA:54537"/>
    </physiologicalReaction>
</comment>
<keyword evidence="11 17" id="KW-0472">Membrane</keyword>
<feature type="domain" description="AMP-dependent synthetase/ligase" evidence="18">
    <location>
        <begin position="93"/>
        <end position="445"/>
    </location>
</feature>
<keyword evidence="3" id="KW-0813">Transport</keyword>
<dbReference type="EC" id="6.2.1.3" evidence="13"/>
<organism evidence="20">
    <name type="scientific">Xenopsylla cheopis</name>
    <name type="common">Oriental rat flea</name>
    <name type="synonym">Pulex cheopis</name>
    <dbReference type="NCBI Taxonomy" id="163159"/>
    <lineage>
        <taxon>Eukaryota</taxon>
        <taxon>Metazoa</taxon>
        <taxon>Ecdysozoa</taxon>
        <taxon>Arthropoda</taxon>
        <taxon>Hexapoda</taxon>
        <taxon>Insecta</taxon>
        <taxon>Pterygota</taxon>
        <taxon>Neoptera</taxon>
        <taxon>Endopterygota</taxon>
        <taxon>Siphonaptera</taxon>
        <taxon>Pulicidae</taxon>
        <taxon>Xenopsyllinae</taxon>
        <taxon>Xenopsylla</taxon>
    </lineage>
</organism>
<dbReference type="GO" id="GO:0044539">
    <property type="term" value="P:long-chain fatty acid import into cell"/>
    <property type="evidence" value="ECO:0007669"/>
    <property type="project" value="TreeGrafter"/>
</dbReference>
<evidence type="ECO:0000256" key="10">
    <source>
        <dbReference type="ARBA" id="ARBA00022989"/>
    </source>
</evidence>
<keyword evidence="8" id="KW-0443">Lipid metabolism</keyword>
<dbReference type="InterPro" id="IPR020845">
    <property type="entry name" value="AMP-binding_CS"/>
</dbReference>
<feature type="transmembrane region" description="Helical" evidence="17">
    <location>
        <begin position="12"/>
        <end position="28"/>
    </location>
</feature>
<evidence type="ECO:0000256" key="2">
    <source>
        <dbReference type="ARBA" id="ARBA00006432"/>
    </source>
</evidence>
<evidence type="ECO:0000256" key="17">
    <source>
        <dbReference type="SAM" id="Phobius"/>
    </source>
</evidence>
<protein>
    <recommendedName>
        <fullName evidence="13">long-chain-fatty-acid--CoA ligase</fullName>
        <ecNumber evidence="13">6.2.1.3</ecNumber>
    </recommendedName>
    <alternativeName>
        <fullName evidence="15">Long-chain-fatty-acid--CoA ligase</fullName>
    </alternativeName>
</protein>
<dbReference type="GO" id="GO:0005789">
    <property type="term" value="C:endoplasmic reticulum membrane"/>
    <property type="evidence" value="ECO:0007669"/>
    <property type="project" value="TreeGrafter"/>
</dbReference>
<dbReference type="PROSITE" id="PS00455">
    <property type="entry name" value="AMP_BINDING"/>
    <property type="match status" value="1"/>
</dbReference>
<dbReference type="InterPro" id="IPR045851">
    <property type="entry name" value="AMP-bd_C_sf"/>
</dbReference>